<accession>A0A1G1WHE9</accession>
<protein>
    <recommendedName>
        <fullName evidence="3">Carbonic anhydrase</fullName>
    </recommendedName>
</protein>
<organism evidence="1 2">
    <name type="scientific">Candidatus Woykebacteria bacterium RBG_16_43_9</name>
    <dbReference type="NCBI Taxonomy" id="1802596"/>
    <lineage>
        <taxon>Bacteria</taxon>
        <taxon>Candidatus Woykeibacteriota</taxon>
    </lineage>
</organism>
<dbReference type="GO" id="GO:0004089">
    <property type="term" value="F:carbonate dehydratase activity"/>
    <property type="evidence" value="ECO:0007669"/>
    <property type="project" value="InterPro"/>
</dbReference>
<name>A0A1G1WHE9_9BACT</name>
<evidence type="ECO:0000313" key="1">
    <source>
        <dbReference type="EMBL" id="OGY27133.1"/>
    </source>
</evidence>
<dbReference type="Pfam" id="PF20393">
    <property type="entry name" value="Pro_CA_2"/>
    <property type="match status" value="1"/>
</dbReference>
<dbReference type="STRING" id="1802596.A2Z11_03190"/>
<proteinExistence type="predicted"/>
<gene>
    <name evidence="1" type="ORF">A2Z11_03190</name>
</gene>
<dbReference type="SUPFAM" id="SSF53056">
    <property type="entry name" value="beta-carbonic anhydrase, cab"/>
    <property type="match status" value="1"/>
</dbReference>
<dbReference type="EMBL" id="MHCS01000002">
    <property type="protein sequence ID" value="OGY27133.1"/>
    <property type="molecule type" value="Genomic_DNA"/>
</dbReference>
<dbReference type="InterPro" id="IPR046871">
    <property type="entry name" value="Pro_CA_2"/>
</dbReference>
<sequence>MKNSHKCTALAISCIDYRFVGKVRQYLIDQGLKDNYDLITVPGASLKLADVADSISTSMRLHDPDEVYIFDHEDCGAYGVNNSKSEHIKNLNHAKERILKNNPEKLVSTYFTDFNFVEEIN</sequence>
<dbReference type="Gene3D" id="3.40.1050.10">
    <property type="entry name" value="Carbonic anhydrase"/>
    <property type="match status" value="1"/>
</dbReference>
<dbReference type="Proteomes" id="UP000176389">
    <property type="component" value="Unassembled WGS sequence"/>
</dbReference>
<dbReference type="AlphaFoldDB" id="A0A1G1WHE9"/>
<dbReference type="GO" id="GO:0008270">
    <property type="term" value="F:zinc ion binding"/>
    <property type="evidence" value="ECO:0007669"/>
    <property type="project" value="InterPro"/>
</dbReference>
<reference evidence="1 2" key="1">
    <citation type="journal article" date="2016" name="Nat. Commun.">
        <title>Thousands of microbial genomes shed light on interconnected biogeochemical processes in an aquifer system.</title>
        <authorList>
            <person name="Anantharaman K."/>
            <person name="Brown C.T."/>
            <person name="Hug L.A."/>
            <person name="Sharon I."/>
            <person name="Castelle C.J."/>
            <person name="Probst A.J."/>
            <person name="Thomas B.C."/>
            <person name="Singh A."/>
            <person name="Wilkins M.J."/>
            <person name="Karaoz U."/>
            <person name="Brodie E.L."/>
            <person name="Williams K.H."/>
            <person name="Hubbard S.S."/>
            <person name="Banfield J.F."/>
        </authorList>
    </citation>
    <scope>NUCLEOTIDE SEQUENCE [LARGE SCALE GENOMIC DNA]</scope>
</reference>
<comment type="caution">
    <text evidence="1">The sequence shown here is derived from an EMBL/GenBank/DDBJ whole genome shotgun (WGS) entry which is preliminary data.</text>
</comment>
<evidence type="ECO:0008006" key="3">
    <source>
        <dbReference type="Google" id="ProtNLM"/>
    </source>
</evidence>
<evidence type="ECO:0000313" key="2">
    <source>
        <dbReference type="Proteomes" id="UP000176389"/>
    </source>
</evidence>
<dbReference type="InterPro" id="IPR036874">
    <property type="entry name" value="Carbonic_anhydrase_sf"/>
</dbReference>